<dbReference type="InterPro" id="IPR029035">
    <property type="entry name" value="DHS-like_NAD/FAD-binding_dom"/>
</dbReference>
<dbReference type="InterPro" id="IPR012000">
    <property type="entry name" value="Thiamin_PyroP_enz_cen_dom"/>
</dbReference>
<name>A0ABP7G2V2_9ACTN</name>
<evidence type="ECO:0000256" key="1">
    <source>
        <dbReference type="ARBA" id="ARBA00007812"/>
    </source>
</evidence>
<dbReference type="InterPro" id="IPR045229">
    <property type="entry name" value="TPP_enz"/>
</dbReference>
<evidence type="ECO:0000256" key="3">
    <source>
        <dbReference type="RuleBase" id="RU362132"/>
    </source>
</evidence>
<dbReference type="InterPro" id="IPR012001">
    <property type="entry name" value="Thiamin_PyroP_enz_TPP-bd_dom"/>
</dbReference>
<dbReference type="InterPro" id="IPR029061">
    <property type="entry name" value="THDP-binding"/>
</dbReference>
<dbReference type="CDD" id="cd00568">
    <property type="entry name" value="TPP_enzymes"/>
    <property type="match status" value="1"/>
</dbReference>
<dbReference type="Proteomes" id="UP001500908">
    <property type="component" value="Unassembled WGS sequence"/>
</dbReference>
<evidence type="ECO:0000256" key="2">
    <source>
        <dbReference type="ARBA" id="ARBA00023052"/>
    </source>
</evidence>
<accession>A0ABP7G2V2</accession>
<dbReference type="PANTHER" id="PTHR18968">
    <property type="entry name" value="THIAMINE PYROPHOSPHATE ENZYMES"/>
    <property type="match status" value="1"/>
</dbReference>
<dbReference type="CDD" id="cd07035">
    <property type="entry name" value="TPP_PYR_POX_like"/>
    <property type="match status" value="1"/>
</dbReference>
<dbReference type="PANTHER" id="PTHR18968:SF13">
    <property type="entry name" value="ACETOLACTATE SYNTHASE CATALYTIC SUBUNIT, MITOCHONDRIAL"/>
    <property type="match status" value="1"/>
</dbReference>
<organism evidence="7 8">
    <name type="scientific">Salinactinospora qingdaonensis</name>
    <dbReference type="NCBI Taxonomy" id="702744"/>
    <lineage>
        <taxon>Bacteria</taxon>
        <taxon>Bacillati</taxon>
        <taxon>Actinomycetota</taxon>
        <taxon>Actinomycetes</taxon>
        <taxon>Streptosporangiales</taxon>
        <taxon>Nocardiopsidaceae</taxon>
        <taxon>Salinactinospora</taxon>
    </lineage>
</organism>
<feature type="domain" description="Thiamine pyrophosphate enzyme N-terminal TPP-binding" evidence="6">
    <location>
        <begin position="3"/>
        <end position="111"/>
    </location>
</feature>
<dbReference type="Gene3D" id="3.40.50.1220">
    <property type="entry name" value="TPP-binding domain"/>
    <property type="match status" value="1"/>
</dbReference>
<gene>
    <name evidence="7" type="primary">ilvB</name>
    <name evidence="7" type="ORF">GCM10022402_31780</name>
</gene>
<keyword evidence="8" id="KW-1185">Reference proteome</keyword>
<keyword evidence="2 3" id="KW-0786">Thiamine pyrophosphate</keyword>
<dbReference type="Pfam" id="PF00205">
    <property type="entry name" value="TPP_enzyme_M"/>
    <property type="match status" value="1"/>
</dbReference>
<feature type="domain" description="Thiamine pyrophosphate enzyme central" evidence="4">
    <location>
        <begin position="197"/>
        <end position="333"/>
    </location>
</feature>
<evidence type="ECO:0000259" key="5">
    <source>
        <dbReference type="Pfam" id="PF02775"/>
    </source>
</evidence>
<evidence type="ECO:0000313" key="8">
    <source>
        <dbReference type="Proteomes" id="UP001500908"/>
    </source>
</evidence>
<dbReference type="Gene3D" id="3.40.50.970">
    <property type="match status" value="2"/>
</dbReference>
<dbReference type="EMBL" id="BAABDD010000014">
    <property type="protein sequence ID" value="GAA3750237.1"/>
    <property type="molecule type" value="Genomic_DNA"/>
</dbReference>
<proteinExistence type="inferred from homology"/>
<comment type="caution">
    <text evidence="7">The sequence shown here is derived from an EMBL/GenBank/DDBJ whole genome shotgun (WGS) entry which is preliminary data.</text>
</comment>
<evidence type="ECO:0000313" key="7">
    <source>
        <dbReference type="EMBL" id="GAA3750237.1"/>
    </source>
</evidence>
<dbReference type="SUPFAM" id="SSF52467">
    <property type="entry name" value="DHS-like NAD/FAD-binding domain"/>
    <property type="match status" value="1"/>
</dbReference>
<evidence type="ECO:0000259" key="4">
    <source>
        <dbReference type="Pfam" id="PF00205"/>
    </source>
</evidence>
<reference evidence="8" key="1">
    <citation type="journal article" date="2019" name="Int. J. Syst. Evol. Microbiol.">
        <title>The Global Catalogue of Microorganisms (GCM) 10K type strain sequencing project: providing services to taxonomists for standard genome sequencing and annotation.</title>
        <authorList>
            <consortium name="The Broad Institute Genomics Platform"/>
            <consortium name="The Broad Institute Genome Sequencing Center for Infectious Disease"/>
            <person name="Wu L."/>
            <person name="Ma J."/>
        </authorList>
    </citation>
    <scope>NUCLEOTIDE SEQUENCE [LARGE SCALE GENOMIC DNA]</scope>
    <source>
        <strain evidence="8">JCM 17137</strain>
    </source>
</reference>
<evidence type="ECO:0000259" key="6">
    <source>
        <dbReference type="Pfam" id="PF02776"/>
    </source>
</evidence>
<feature type="domain" description="Thiamine pyrophosphate enzyme TPP-binding" evidence="5">
    <location>
        <begin position="397"/>
        <end position="543"/>
    </location>
</feature>
<sequence length="564" mass="60108">MATAAQTIVETLAAAGVEKVFGVIGTSTMDIADAIGNEPRLEFVSARQEEAAAHMADGYARATGRLGVCLAHVGPGALRQMYGIGGAWKDGVPILALTGNEVRRGTEDTLREGYHVLDVLELHRPITKAAIQLRDPADAASTVNRALWLATSGRPGPVLLDLPKDVIKQELPARPRRVTAASDRVPAVRTPAADDDVAAVADLLAAATKPALFVGAGALWSGATPALAELAEHHNLPVVTTDGGRGALGEDHPLHLGVVARQAGDHSAKRLLASSDLVIVVGAALSDVSTFEWSAWPDTARTVRVDIDPAAGQRGVPADRTVVADAHGFLTALGRRLTERGYRCGQDWSRPRADWEVGRRAYLDRADQPHPGTGVSPWRLVRALERLLPREAVISIDSGLHSFFGKKLRVLEPRTYIRSAGLGAMGYSFPALLGVAEADTGSVGVAFVGDGCLAMCLSELETAARRGSHVIVVVCNDATYSSQYNHQRRRFEGRAVGTEFTFTNFAAVARAHGVRSHTVSFDDEVDDALADALREKAPCLLDCRVDREVVPDTWIEGSGDTRVK</sequence>
<dbReference type="Pfam" id="PF02775">
    <property type="entry name" value="TPP_enzyme_C"/>
    <property type="match status" value="1"/>
</dbReference>
<dbReference type="RefSeq" id="WP_344972538.1">
    <property type="nucleotide sequence ID" value="NZ_BAABDD010000014.1"/>
</dbReference>
<dbReference type="InterPro" id="IPR011766">
    <property type="entry name" value="TPP_enzyme_TPP-bd"/>
</dbReference>
<comment type="similarity">
    <text evidence="1 3">Belongs to the TPP enzyme family.</text>
</comment>
<dbReference type="SUPFAM" id="SSF52518">
    <property type="entry name" value="Thiamin diphosphate-binding fold (THDP-binding)"/>
    <property type="match status" value="2"/>
</dbReference>
<protein>
    <submittedName>
        <fullName evidence="7">Biosynthetic-type acetolactate synthase large subunit</fullName>
    </submittedName>
</protein>
<dbReference type="Pfam" id="PF02776">
    <property type="entry name" value="TPP_enzyme_N"/>
    <property type="match status" value="1"/>
</dbReference>